<dbReference type="AlphaFoldDB" id="A0AAD3SQR8"/>
<evidence type="ECO:0000313" key="3">
    <source>
        <dbReference type="Proteomes" id="UP001279734"/>
    </source>
</evidence>
<accession>A0AAD3SQR8</accession>
<evidence type="ECO:0000313" key="2">
    <source>
        <dbReference type="EMBL" id="GMH15174.1"/>
    </source>
</evidence>
<gene>
    <name evidence="2" type="ORF">Nepgr_017015</name>
</gene>
<evidence type="ECO:0000256" key="1">
    <source>
        <dbReference type="SAM" id="MobiDB-lite"/>
    </source>
</evidence>
<protein>
    <submittedName>
        <fullName evidence="2">Uncharacterized protein</fullName>
    </submittedName>
</protein>
<sequence length="93" mass="9606">MCQIDSLHLEDKSFGKYDGTSISNTITHSSTTAAAPHSLHHSAASAAHHEASYDSGEADAHSTSAGSGGGGSGSGYDDYIKPAQGFLKNCWLH</sequence>
<proteinExistence type="predicted"/>
<keyword evidence="3" id="KW-1185">Reference proteome</keyword>
<comment type="caution">
    <text evidence="2">The sequence shown here is derived from an EMBL/GenBank/DDBJ whole genome shotgun (WGS) entry which is preliminary data.</text>
</comment>
<name>A0AAD3SQR8_NEPGR</name>
<feature type="compositionally biased region" description="Low complexity" evidence="1">
    <location>
        <begin position="28"/>
        <end position="46"/>
    </location>
</feature>
<reference evidence="2" key="1">
    <citation type="submission" date="2023-05" db="EMBL/GenBank/DDBJ databases">
        <title>Nepenthes gracilis genome sequencing.</title>
        <authorList>
            <person name="Fukushima K."/>
        </authorList>
    </citation>
    <scope>NUCLEOTIDE SEQUENCE</scope>
    <source>
        <strain evidence="2">SING2019-196</strain>
    </source>
</reference>
<dbReference type="EMBL" id="BSYO01000015">
    <property type="protein sequence ID" value="GMH15174.1"/>
    <property type="molecule type" value="Genomic_DNA"/>
</dbReference>
<feature type="region of interest" description="Disordered" evidence="1">
    <location>
        <begin position="28"/>
        <end position="74"/>
    </location>
</feature>
<organism evidence="2 3">
    <name type="scientific">Nepenthes gracilis</name>
    <name type="common">Slender pitcher plant</name>
    <dbReference type="NCBI Taxonomy" id="150966"/>
    <lineage>
        <taxon>Eukaryota</taxon>
        <taxon>Viridiplantae</taxon>
        <taxon>Streptophyta</taxon>
        <taxon>Embryophyta</taxon>
        <taxon>Tracheophyta</taxon>
        <taxon>Spermatophyta</taxon>
        <taxon>Magnoliopsida</taxon>
        <taxon>eudicotyledons</taxon>
        <taxon>Gunneridae</taxon>
        <taxon>Pentapetalae</taxon>
        <taxon>Caryophyllales</taxon>
        <taxon>Nepenthaceae</taxon>
        <taxon>Nepenthes</taxon>
    </lineage>
</organism>
<dbReference type="Proteomes" id="UP001279734">
    <property type="component" value="Unassembled WGS sequence"/>
</dbReference>